<evidence type="ECO:0000313" key="3">
    <source>
        <dbReference type="Proteomes" id="UP000270291"/>
    </source>
</evidence>
<proteinExistence type="predicted"/>
<keyword evidence="1" id="KW-0472">Membrane</keyword>
<organism evidence="2 3">
    <name type="scientific">Hymenobacter perfusus</name>
    <dbReference type="NCBI Taxonomy" id="1236770"/>
    <lineage>
        <taxon>Bacteria</taxon>
        <taxon>Pseudomonadati</taxon>
        <taxon>Bacteroidota</taxon>
        <taxon>Cytophagia</taxon>
        <taxon>Cytophagales</taxon>
        <taxon>Hymenobacteraceae</taxon>
        <taxon>Hymenobacter</taxon>
    </lineage>
</organism>
<keyword evidence="1" id="KW-0812">Transmembrane</keyword>
<feature type="transmembrane region" description="Helical" evidence="1">
    <location>
        <begin position="39"/>
        <end position="63"/>
    </location>
</feature>
<feature type="transmembrane region" description="Helical" evidence="1">
    <location>
        <begin position="75"/>
        <end position="96"/>
    </location>
</feature>
<reference evidence="2 3" key="1">
    <citation type="submission" date="2018-12" db="EMBL/GenBank/DDBJ databases">
        <authorList>
            <person name="Feng G."/>
            <person name="Zhu H."/>
        </authorList>
    </citation>
    <scope>NUCLEOTIDE SEQUENCE [LARGE SCALE GENOMIC DNA]</scope>
    <source>
        <strain evidence="2 3">LMG 26000</strain>
    </source>
</reference>
<feature type="transmembrane region" description="Helical" evidence="1">
    <location>
        <begin position="122"/>
        <end position="144"/>
    </location>
</feature>
<dbReference type="AlphaFoldDB" id="A0A3R9P183"/>
<sequence length="152" mass="16595">MRKLLSLLCLSLLVWALLLGLLLGKMALQATLDIQLHNTFVVVGSYAGQLWLLVLVVLLVLAANSLKQRARESKLLLGLLAGSGLLLEVLLLNSFMDTGFTVYPPLSPGPATSVDPLANVRWIFWGLQGFLLLVVLWASVRLLLLTRRPPSA</sequence>
<evidence type="ECO:0000256" key="1">
    <source>
        <dbReference type="SAM" id="Phobius"/>
    </source>
</evidence>
<accession>A0A3R9P183</accession>
<dbReference type="RefSeq" id="WP_125435942.1">
    <property type="nucleotide sequence ID" value="NZ_RWIU01000001.1"/>
</dbReference>
<protein>
    <submittedName>
        <fullName evidence="2">Uncharacterized protein</fullName>
    </submittedName>
</protein>
<keyword evidence="3" id="KW-1185">Reference proteome</keyword>
<keyword evidence="1" id="KW-1133">Transmembrane helix</keyword>
<comment type="caution">
    <text evidence="2">The sequence shown here is derived from an EMBL/GenBank/DDBJ whole genome shotgun (WGS) entry which is preliminary data.</text>
</comment>
<dbReference type="EMBL" id="RWIU01000001">
    <property type="protein sequence ID" value="RSK46437.1"/>
    <property type="molecule type" value="Genomic_DNA"/>
</dbReference>
<gene>
    <name evidence="2" type="ORF">EI293_04540</name>
</gene>
<evidence type="ECO:0000313" key="2">
    <source>
        <dbReference type="EMBL" id="RSK46437.1"/>
    </source>
</evidence>
<name>A0A3R9P183_9BACT</name>
<dbReference type="Proteomes" id="UP000270291">
    <property type="component" value="Unassembled WGS sequence"/>
</dbReference>